<keyword evidence="1" id="KW-0732">Signal</keyword>
<feature type="domain" description="Ice-binding protein C-terminal" evidence="2">
    <location>
        <begin position="296"/>
        <end position="318"/>
    </location>
</feature>
<feature type="chain" id="PRO_5008381779" description="Ice-binding protein C-terminal domain-containing protein" evidence="1">
    <location>
        <begin position="25"/>
        <end position="323"/>
    </location>
</feature>
<organism evidence="3 4">
    <name type="scientific">Candidatus Propionivibrio aalborgensis</name>
    <dbReference type="NCBI Taxonomy" id="1860101"/>
    <lineage>
        <taxon>Bacteria</taxon>
        <taxon>Pseudomonadati</taxon>
        <taxon>Pseudomonadota</taxon>
        <taxon>Betaproteobacteria</taxon>
        <taxon>Rhodocyclales</taxon>
        <taxon>Rhodocyclaceae</taxon>
        <taxon>Propionivibrio</taxon>
    </lineage>
</organism>
<dbReference type="Proteomes" id="UP000199600">
    <property type="component" value="Unassembled WGS sequence"/>
</dbReference>
<dbReference type="Pfam" id="PF07589">
    <property type="entry name" value="PEP-CTERM"/>
    <property type="match status" value="1"/>
</dbReference>
<accession>A0A1A8XV61</accession>
<protein>
    <recommendedName>
        <fullName evidence="2">Ice-binding protein C-terminal domain-containing protein</fullName>
    </recommendedName>
</protein>
<keyword evidence="4" id="KW-1185">Reference proteome</keyword>
<dbReference type="NCBIfam" id="TIGR02595">
    <property type="entry name" value="PEP_CTERM"/>
    <property type="match status" value="1"/>
</dbReference>
<evidence type="ECO:0000313" key="4">
    <source>
        <dbReference type="Proteomes" id="UP000199600"/>
    </source>
</evidence>
<sequence>MKKFNVICTTLAAAGLLAAGSAHASLTAFQQYVGTYGYSSDGFGSTTQTGTISASVPAGSTVLAAYLYTSTHFGFAGAGGTFNGNTVSYTALGATGGLEAGRADVTSIVKPIIDGGIGGVYDFTVTETSSAQDGEALVVVYSHPSLGISTIGILDGFSVQAGDTTAINFATPLNPAAPGFQAELALGIGFSCCDQKSTVEVNGVTMTENAGNNDDGVGSTSNGQLITVGGFDDPFSPNNPIYTEDHERYNLVPYITAGDTTIQIDTKNPSFDDNIFLAVVQVTGKGGVNQPPPDTQVPEPGSLALVGLALAGLSGLRRKAKRG</sequence>
<feature type="signal peptide" evidence="1">
    <location>
        <begin position="1"/>
        <end position="24"/>
    </location>
</feature>
<evidence type="ECO:0000313" key="3">
    <source>
        <dbReference type="EMBL" id="SBT07858.1"/>
    </source>
</evidence>
<evidence type="ECO:0000259" key="2">
    <source>
        <dbReference type="Pfam" id="PF07589"/>
    </source>
</evidence>
<dbReference type="AlphaFoldDB" id="A0A1A8XV61"/>
<name>A0A1A8XV61_9RHOO</name>
<evidence type="ECO:0000256" key="1">
    <source>
        <dbReference type="SAM" id="SignalP"/>
    </source>
</evidence>
<dbReference type="RefSeq" id="WP_186411020.1">
    <property type="nucleotide sequence ID" value="NZ_FLQY01000161.1"/>
</dbReference>
<reference evidence="3 4" key="1">
    <citation type="submission" date="2016-06" db="EMBL/GenBank/DDBJ databases">
        <authorList>
            <person name="Kjaerup R.B."/>
            <person name="Dalgaard T.S."/>
            <person name="Juul-Madsen H.R."/>
        </authorList>
    </citation>
    <scope>NUCLEOTIDE SEQUENCE [LARGE SCALE GENOMIC DNA]</scope>
    <source>
        <strain evidence="3">2</strain>
    </source>
</reference>
<proteinExistence type="predicted"/>
<gene>
    <name evidence="3" type="ORF">PROAA_2430005</name>
</gene>
<dbReference type="InterPro" id="IPR013424">
    <property type="entry name" value="Ice-binding_C"/>
</dbReference>
<dbReference type="EMBL" id="FLQY01000161">
    <property type="protein sequence ID" value="SBT07858.1"/>
    <property type="molecule type" value="Genomic_DNA"/>
</dbReference>